<dbReference type="InterPro" id="IPR052050">
    <property type="entry name" value="SecEffector_AnkRepeat"/>
</dbReference>
<dbReference type="PANTHER" id="PTHR46586:SF3">
    <property type="entry name" value="ANKYRIN REPEAT-CONTAINING PROTEIN"/>
    <property type="match status" value="1"/>
</dbReference>
<sequence>MNKYVYTCHLPDEILKSLNSEGIYCLSCEFETLYISTLDNINYFYDDGTYAIIIELPKENPNLFIHRHDDNIYIETNMFRVLKVYSLYELSTYEELGLNIQDNKFIMEHASSKGNFKFLQMSIDMNLNLNYSKKIIDSVCENNKLETLKWWVKSGLELKYSNNALDNASIKGHTEILNFWLNSNLPLKYTNKSLDEAFSDTKVNSINILDWWINSNLPLKYSHKLIDNLCTYGKIDILNRWVNSGLELKYTTDAMDLASAHDHIDILNWWVDSGIEIKYSSEAFDIASSDSSTSILNWWLKSGLELKYTNKSLDWLTYYNVDGPIIETLNWWKESGLEIKYSKILLNKKGHNIDILNAVLGLGVPLKYSKKCIDNITGKRLESQNIINIIKWWMNNNLELKYSHEFIDKMFDKKYISVLDWLESINFEFKYSSNAIDSIKNIETLLWWFNHHYPLKYTNMSIDNAFRRGDINMLNVWLKSGNELKFSKPIMARYSDKVKNSTDWWLSVGLPKEAILFG</sequence>
<evidence type="ECO:0000313" key="1">
    <source>
        <dbReference type="EMBL" id="AGF84987.1"/>
    </source>
</evidence>
<dbReference type="SUPFAM" id="SSF140860">
    <property type="entry name" value="Pseudo ankyrin repeat-like"/>
    <property type="match status" value="2"/>
</dbReference>
<evidence type="ECO:0000313" key="2">
    <source>
        <dbReference type="Proteomes" id="UP000241071"/>
    </source>
</evidence>
<dbReference type="Gene3D" id="1.25.40.20">
    <property type="entry name" value="Ankyrin repeat-containing domain"/>
    <property type="match status" value="1"/>
</dbReference>
<reference evidence="1 2" key="1">
    <citation type="submission" date="2012-10" db="EMBL/GenBank/DDBJ databases">
        <title>Complete genome sequence of Moumouvirus goulette.</title>
        <authorList>
            <person name="Fournous G."/>
            <person name="Bougalmi M."/>
            <person name="Colson P."/>
        </authorList>
    </citation>
    <scope>NUCLEOTIDE SEQUENCE [LARGE SCALE GENOMIC DNA]</scope>
</reference>
<organism evidence="1 2">
    <name type="scientific">Moumouvirus goulette</name>
    <dbReference type="NCBI Taxonomy" id="1247379"/>
    <lineage>
        <taxon>Viruses</taxon>
        <taxon>Varidnaviria</taxon>
        <taxon>Bamfordvirae</taxon>
        <taxon>Nucleocytoviricota</taxon>
        <taxon>Megaviricetes</taxon>
        <taxon>Imitervirales</taxon>
        <taxon>Mimiviridae</taxon>
        <taxon>Megamimivirinae</taxon>
        <taxon>Moumouvirus</taxon>
        <taxon>Moumouvirus goulettemassiliense</taxon>
    </lineage>
</organism>
<keyword evidence="2" id="KW-1185">Reference proteome</keyword>
<protein>
    <submittedName>
        <fullName evidence="1">Repeat protein</fullName>
    </submittedName>
</protein>
<accession>M1PW72</accession>
<gene>
    <name evidence="1" type="ORF">glt_00178</name>
</gene>
<dbReference type="PANTHER" id="PTHR46586">
    <property type="entry name" value="ANKYRIN REPEAT-CONTAINING PROTEIN"/>
    <property type="match status" value="1"/>
</dbReference>
<dbReference type="InterPro" id="IPR036770">
    <property type="entry name" value="Ankyrin_rpt-contain_sf"/>
</dbReference>
<proteinExistence type="predicted"/>
<name>M1PW72_9VIRU</name>
<dbReference type="Proteomes" id="UP000241071">
    <property type="component" value="Segment"/>
</dbReference>
<dbReference type="EMBL" id="KC008572">
    <property type="protein sequence ID" value="AGF84987.1"/>
    <property type="molecule type" value="Genomic_DNA"/>
</dbReference>